<protein>
    <submittedName>
        <fullName evidence="2">Uncharacterized protein</fullName>
    </submittedName>
</protein>
<proteinExistence type="predicted"/>
<keyword evidence="3" id="KW-1185">Reference proteome</keyword>
<evidence type="ECO:0000313" key="3">
    <source>
        <dbReference type="Proteomes" id="UP000784294"/>
    </source>
</evidence>
<reference evidence="2" key="1">
    <citation type="submission" date="2018-11" db="EMBL/GenBank/DDBJ databases">
        <authorList>
            <consortium name="Pathogen Informatics"/>
        </authorList>
    </citation>
    <scope>NUCLEOTIDE SEQUENCE</scope>
</reference>
<accession>A0A3S5CLB7</accession>
<comment type="caution">
    <text evidence="2">The sequence shown here is derived from an EMBL/GenBank/DDBJ whole genome shotgun (WGS) entry which is preliminary data.</text>
</comment>
<feature type="region of interest" description="Disordered" evidence="1">
    <location>
        <begin position="1"/>
        <end position="23"/>
    </location>
</feature>
<feature type="compositionally biased region" description="Polar residues" evidence="1">
    <location>
        <begin position="1"/>
        <end position="10"/>
    </location>
</feature>
<dbReference type="AlphaFoldDB" id="A0A3S5CLB7"/>
<name>A0A3S5CLB7_9PLAT</name>
<evidence type="ECO:0000313" key="2">
    <source>
        <dbReference type="EMBL" id="VEL17917.1"/>
    </source>
</evidence>
<gene>
    <name evidence="2" type="ORF">PXEA_LOCUS11357</name>
</gene>
<organism evidence="2 3">
    <name type="scientific">Protopolystoma xenopodis</name>
    <dbReference type="NCBI Taxonomy" id="117903"/>
    <lineage>
        <taxon>Eukaryota</taxon>
        <taxon>Metazoa</taxon>
        <taxon>Spiralia</taxon>
        <taxon>Lophotrochozoa</taxon>
        <taxon>Platyhelminthes</taxon>
        <taxon>Monogenea</taxon>
        <taxon>Polyopisthocotylea</taxon>
        <taxon>Polystomatidea</taxon>
        <taxon>Polystomatidae</taxon>
        <taxon>Protopolystoma</taxon>
    </lineage>
</organism>
<dbReference type="EMBL" id="CAAALY010034809">
    <property type="protein sequence ID" value="VEL17917.1"/>
    <property type="molecule type" value="Genomic_DNA"/>
</dbReference>
<sequence>MSSQTSFATSGTPGTGPRRRRPTTLALHIPRQVGMSDCPGQLQIPGTGGAAVVISGQGNCRQDSDKLDVPSIEATAAIPLSSSAPPTGHSMAKSALAAAAAIGVGATAATVATTSQCIGTPLPATCSQHLIVNFEVSLLWLSRLLHLLTLRTYVIRPDNGRSHVKFPAFSSCQNRDSCQFIVD</sequence>
<dbReference type="Proteomes" id="UP000784294">
    <property type="component" value="Unassembled WGS sequence"/>
</dbReference>
<evidence type="ECO:0000256" key="1">
    <source>
        <dbReference type="SAM" id="MobiDB-lite"/>
    </source>
</evidence>